<proteinExistence type="predicted"/>
<reference evidence="1 2" key="1">
    <citation type="submission" date="2019-01" db="EMBL/GenBank/DDBJ databases">
        <authorList>
            <person name="Brito A."/>
        </authorList>
    </citation>
    <scope>NUCLEOTIDE SEQUENCE [LARGE SCALE GENOMIC DNA]</scope>
    <source>
        <strain evidence="1">1</strain>
    </source>
</reference>
<sequence>MSIELFTAGKLLEIALSAIVGNAATEGTTRLWQTIKNRLLQNQPVIEADIIVELEQNPTEEKLKRLQPYLEQEMQEDRDFAQEITKLAKEVANVSSGDALNMNNPVAKEGGILVGKNEGGININNSSVK</sequence>
<name>A0A563VVG6_9CYAN</name>
<accession>A0A563VVG6</accession>
<keyword evidence="2" id="KW-1185">Reference proteome</keyword>
<gene>
    <name evidence="1" type="ORF">H1P_320044</name>
</gene>
<protein>
    <submittedName>
        <fullName evidence="1">Uncharacterized protein</fullName>
    </submittedName>
</protein>
<evidence type="ECO:0000313" key="1">
    <source>
        <dbReference type="EMBL" id="VEP15273.1"/>
    </source>
</evidence>
<dbReference type="RefSeq" id="WP_144865405.1">
    <property type="nucleotide sequence ID" value="NZ_LR213792.1"/>
</dbReference>
<dbReference type="EMBL" id="CAACVJ010000246">
    <property type="protein sequence ID" value="VEP15273.1"/>
    <property type="molecule type" value="Genomic_DNA"/>
</dbReference>
<evidence type="ECO:0000313" key="2">
    <source>
        <dbReference type="Proteomes" id="UP000320055"/>
    </source>
</evidence>
<dbReference type="OrthoDB" id="590003at2"/>
<dbReference type="Proteomes" id="UP000320055">
    <property type="component" value="Unassembled WGS sequence"/>
</dbReference>
<dbReference type="AlphaFoldDB" id="A0A563VVG6"/>
<organism evidence="1 2">
    <name type="scientific">Hyella patelloides LEGE 07179</name>
    <dbReference type="NCBI Taxonomy" id="945734"/>
    <lineage>
        <taxon>Bacteria</taxon>
        <taxon>Bacillati</taxon>
        <taxon>Cyanobacteriota</taxon>
        <taxon>Cyanophyceae</taxon>
        <taxon>Pleurocapsales</taxon>
        <taxon>Hyellaceae</taxon>
        <taxon>Hyella</taxon>
    </lineage>
</organism>